<reference evidence="2" key="1">
    <citation type="submission" date="2020-08" db="EMBL/GenBank/DDBJ databases">
        <title>Multicomponent nature underlies the extraordinary mechanical properties of spider dragline silk.</title>
        <authorList>
            <person name="Kono N."/>
            <person name="Nakamura H."/>
            <person name="Mori M."/>
            <person name="Yoshida Y."/>
            <person name="Ohtoshi R."/>
            <person name="Malay A.D."/>
            <person name="Moran D.A.P."/>
            <person name="Tomita M."/>
            <person name="Numata K."/>
            <person name="Arakawa K."/>
        </authorList>
    </citation>
    <scope>NUCLEOTIDE SEQUENCE</scope>
</reference>
<sequence>MKVSKNLLRYCLLYDFKVALWTVTTCLRICQLFQDSNVNERTTRHWFQKSGRGDFSHCDEHHSGRPHALNDDSLQGAIEEDNSLTYVELANSITVLMKLLDLIFIS</sequence>
<feature type="domain" description="Mos1 transposase HTH" evidence="1">
    <location>
        <begin position="5"/>
        <end position="49"/>
    </location>
</feature>
<accession>A0A8X6T339</accession>
<protein>
    <submittedName>
        <fullName evidence="2">Histone-lysine N-methyltransferase SETMAR</fullName>
    </submittedName>
</protein>
<dbReference type="Gene3D" id="1.10.10.1450">
    <property type="match status" value="1"/>
</dbReference>
<evidence type="ECO:0000313" key="2">
    <source>
        <dbReference type="EMBL" id="GFS73541.1"/>
    </source>
</evidence>
<dbReference type="OrthoDB" id="6431778at2759"/>
<name>A0A8X6T339_NEPPI</name>
<organism evidence="2 3">
    <name type="scientific">Nephila pilipes</name>
    <name type="common">Giant wood spider</name>
    <name type="synonym">Nephila maculata</name>
    <dbReference type="NCBI Taxonomy" id="299642"/>
    <lineage>
        <taxon>Eukaryota</taxon>
        <taxon>Metazoa</taxon>
        <taxon>Ecdysozoa</taxon>
        <taxon>Arthropoda</taxon>
        <taxon>Chelicerata</taxon>
        <taxon>Arachnida</taxon>
        <taxon>Araneae</taxon>
        <taxon>Araneomorphae</taxon>
        <taxon>Entelegynae</taxon>
        <taxon>Araneoidea</taxon>
        <taxon>Nephilidae</taxon>
        <taxon>Nephila</taxon>
    </lineage>
</organism>
<evidence type="ECO:0000259" key="1">
    <source>
        <dbReference type="Pfam" id="PF17906"/>
    </source>
</evidence>
<dbReference type="AlphaFoldDB" id="A0A8X6T339"/>
<gene>
    <name evidence="2" type="primary">NCL1_24134</name>
    <name evidence="2" type="ORF">NPIL_527671</name>
</gene>
<keyword evidence="3" id="KW-1185">Reference proteome</keyword>
<dbReference type="Proteomes" id="UP000887013">
    <property type="component" value="Unassembled WGS sequence"/>
</dbReference>
<dbReference type="Pfam" id="PF17906">
    <property type="entry name" value="HTH_48"/>
    <property type="match status" value="1"/>
</dbReference>
<comment type="caution">
    <text evidence="2">The sequence shown here is derived from an EMBL/GenBank/DDBJ whole genome shotgun (WGS) entry which is preliminary data.</text>
</comment>
<dbReference type="InterPro" id="IPR041426">
    <property type="entry name" value="Mos1_HTH"/>
</dbReference>
<dbReference type="EMBL" id="BMAW01050015">
    <property type="protein sequence ID" value="GFS73541.1"/>
    <property type="molecule type" value="Genomic_DNA"/>
</dbReference>
<proteinExistence type="predicted"/>
<evidence type="ECO:0000313" key="3">
    <source>
        <dbReference type="Proteomes" id="UP000887013"/>
    </source>
</evidence>